<organism evidence="1 2">
    <name type="scientific">Dechloromonas denitrificans</name>
    <dbReference type="NCBI Taxonomy" id="281362"/>
    <lineage>
        <taxon>Bacteria</taxon>
        <taxon>Pseudomonadati</taxon>
        <taxon>Pseudomonadota</taxon>
        <taxon>Betaproteobacteria</taxon>
        <taxon>Rhodocyclales</taxon>
        <taxon>Azonexaceae</taxon>
        <taxon>Dechloromonas</taxon>
    </lineage>
</organism>
<evidence type="ECO:0000313" key="2">
    <source>
        <dbReference type="Proteomes" id="UP000070186"/>
    </source>
</evidence>
<dbReference type="RefSeq" id="WP_066885519.1">
    <property type="nucleotide sequence ID" value="NZ_LODL01000035.1"/>
</dbReference>
<evidence type="ECO:0000313" key="1">
    <source>
        <dbReference type="EMBL" id="KXB29594.1"/>
    </source>
</evidence>
<dbReference type="AlphaFoldDB" id="A0A133XF92"/>
<keyword evidence="2" id="KW-1185">Reference proteome</keyword>
<dbReference type="STRING" id="281362.AT959_16770"/>
<accession>A0A133XF92</accession>
<comment type="caution">
    <text evidence="1">The sequence shown here is derived from an EMBL/GenBank/DDBJ whole genome shotgun (WGS) entry which is preliminary data.</text>
</comment>
<protein>
    <submittedName>
        <fullName evidence="1">Uncharacterized protein</fullName>
    </submittedName>
</protein>
<proteinExistence type="predicted"/>
<sequence>MQRLRSNTIDSAYQRYERRPVSCEIDGEVFTGNYWIAGMILVVSTATGGTSRQLANSEPEDLAKTLLRNLVLTNRAGTPAAVQAP</sequence>
<reference evidence="1 2" key="1">
    <citation type="submission" date="2015-12" db="EMBL/GenBank/DDBJ databases">
        <title>Nitrous oxide reduction kinetics distinguish bacteria harboring typical versus atypical NosZ.</title>
        <authorList>
            <person name="Yoon S."/>
            <person name="Nissen S."/>
            <person name="Park D."/>
            <person name="Sanford R.A."/>
            <person name="Loeffler F.E."/>
        </authorList>
    </citation>
    <scope>NUCLEOTIDE SEQUENCE [LARGE SCALE GENOMIC DNA]</scope>
    <source>
        <strain evidence="1 2">ATCC BAA-841</strain>
    </source>
</reference>
<dbReference type="EMBL" id="LODL01000035">
    <property type="protein sequence ID" value="KXB29594.1"/>
    <property type="molecule type" value="Genomic_DNA"/>
</dbReference>
<dbReference type="Proteomes" id="UP000070186">
    <property type="component" value="Unassembled WGS sequence"/>
</dbReference>
<name>A0A133XF92_9RHOO</name>
<gene>
    <name evidence="1" type="ORF">AT959_16770</name>
</gene>